<keyword evidence="7" id="KW-0325">Glycoprotein</keyword>
<evidence type="ECO:0000259" key="11">
    <source>
        <dbReference type="PROSITE" id="PS50050"/>
    </source>
</evidence>
<dbReference type="GO" id="GO:0005576">
    <property type="term" value="C:extracellular region"/>
    <property type="evidence" value="ECO:0007669"/>
    <property type="project" value="UniProtKB-SubCell"/>
</dbReference>
<dbReference type="Gene3D" id="2.10.50.10">
    <property type="entry name" value="Tumor Necrosis Factor Receptor, subunit A, domain 2"/>
    <property type="match status" value="2"/>
</dbReference>
<evidence type="ECO:0000256" key="4">
    <source>
        <dbReference type="ARBA" id="ARBA00022729"/>
    </source>
</evidence>
<evidence type="ECO:0000256" key="10">
    <source>
        <dbReference type="SAM" id="SignalP"/>
    </source>
</evidence>
<feature type="repeat" description="TNFR-Cys" evidence="8">
    <location>
        <begin position="102"/>
        <end position="146"/>
    </location>
</feature>
<comment type="subcellular location">
    <subcellularLocation>
        <location evidence="1">Secreted</location>
    </subcellularLocation>
</comment>
<dbReference type="SMR" id="A0A1L1ZLS4"/>
<accession>A0A1L1ZLS4</accession>
<feature type="domain" description="TNFR-Cys" evidence="11">
    <location>
        <begin position="102"/>
        <end position="146"/>
    </location>
</feature>
<feature type="transmembrane region" description="Helical" evidence="9">
    <location>
        <begin position="207"/>
        <end position="231"/>
    </location>
</feature>
<evidence type="ECO:0000256" key="9">
    <source>
        <dbReference type="SAM" id="Phobius"/>
    </source>
</evidence>
<keyword evidence="6 8" id="KW-1015">Disulfide bond</keyword>
<dbReference type="EMBL" id="KP271170">
    <property type="protein sequence ID" value="ALG64488.1"/>
    <property type="molecule type" value="mRNA"/>
</dbReference>
<feature type="chain" id="PRO_5012137101" evidence="10">
    <location>
        <begin position="23"/>
        <end position="347"/>
    </location>
</feature>
<feature type="repeat" description="TNFR-Cys" evidence="8">
    <location>
        <begin position="59"/>
        <end position="101"/>
    </location>
</feature>
<organism evidence="12">
    <name type="scientific">Tegillarca granosa</name>
    <name type="common">Malaysian cockle</name>
    <name type="synonym">Anadara granosa</name>
    <dbReference type="NCBI Taxonomy" id="220873"/>
    <lineage>
        <taxon>Eukaryota</taxon>
        <taxon>Metazoa</taxon>
        <taxon>Spiralia</taxon>
        <taxon>Lophotrochozoa</taxon>
        <taxon>Mollusca</taxon>
        <taxon>Bivalvia</taxon>
        <taxon>Autobranchia</taxon>
        <taxon>Pteriomorphia</taxon>
        <taxon>Arcoida</taxon>
        <taxon>Arcoidea</taxon>
        <taxon>Arcidae</taxon>
        <taxon>Tegillarca</taxon>
    </lineage>
</organism>
<keyword evidence="3" id="KW-0053">Apoptosis</keyword>
<dbReference type="PANTHER" id="PTHR23097:SF181">
    <property type="entry name" value="CASPASE-8-LIKE"/>
    <property type="match status" value="1"/>
</dbReference>
<keyword evidence="4 10" id="KW-0732">Signal</keyword>
<feature type="repeat" description="TNFR-Cys" evidence="8">
    <location>
        <begin position="148"/>
        <end position="189"/>
    </location>
</feature>
<evidence type="ECO:0000313" key="12">
    <source>
        <dbReference type="EMBL" id="ALG64488.1"/>
    </source>
</evidence>
<feature type="domain" description="TNFR-Cys" evidence="11">
    <location>
        <begin position="148"/>
        <end position="189"/>
    </location>
</feature>
<feature type="disulfide bond" evidence="8">
    <location>
        <begin position="128"/>
        <end position="146"/>
    </location>
</feature>
<keyword evidence="9" id="KW-1133">Transmembrane helix</keyword>
<evidence type="ECO:0000256" key="7">
    <source>
        <dbReference type="ARBA" id="ARBA00023180"/>
    </source>
</evidence>
<dbReference type="PROSITE" id="PS00652">
    <property type="entry name" value="TNFR_NGFR_1"/>
    <property type="match status" value="1"/>
</dbReference>
<dbReference type="SMART" id="SM00208">
    <property type="entry name" value="TNFR"/>
    <property type="match status" value="3"/>
</dbReference>
<evidence type="ECO:0000256" key="6">
    <source>
        <dbReference type="ARBA" id="ARBA00023157"/>
    </source>
</evidence>
<evidence type="ECO:0000256" key="5">
    <source>
        <dbReference type="ARBA" id="ARBA00022737"/>
    </source>
</evidence>
<evidence type="ECO:0000256" key="3">
    <source>
        <dbReference type="ARBA" id="ARBA00022703"/>
    </source>
</evidence>
<protein>
    <submittedName>
        <fullName evidence="12">NGFR protein</fullName>
    </submittedName>
</protein>
<feature type="domain" description="TNFR-Cys" evidence="11">
    <location>
        <begin position="59"/>
        <end position="101"/>
    </location>
</feature>
<feature type="disulfide bond" evidence="8">
    <location>
        <begin position="60"/>
        <end position="75"/>
    </location>
</feature>
<keyword evidence="2" id="KW-0964">Secreted</keyword>
<dbReference type="Pfam" id="PF00020">
    <property type="entry name" value="TNFR_c6"/>
    <property type="match status" value="2"/>
</dbReference>
<dbReference type="SUPFAM" id="SSF57586">
    <property type="entry name" value="TNF receptor-like"/>
    <property type="match status" value="2"/>
</dbReference>
<feature type="signal peptide" evidence="10">
    <location>
        <begin position="1"/>
        <end position="22"/>
    </location>
</feature>
<comment type="caution">
    <text evidence="8">Lacks conserved residue(s) required for the propagation of feature annotation.</text>
</comment>
<evidence type="ECO:0000256" key="8">
    <source>
        <dbReference type="PROSITE-ProRule" id="PRU00206"/>
    </source>
</evidence>
<evidence type="ECO:0000256" key="2">
    <source>
        <dbReference type="ARBA" id="ARBA00022525"/>
    </source>
</evidence>
<dbReference type="PANTHER" id="PTHR23097">
    <property type="entry name" value="TUMOR NECROSIS FACTOR RECEPTOR SUPERFAMILY MEMBER"/>
    <property type="match status" value="1"/>
</dbReference>
<feature type="disulfide bond" evidence="8">
    <location>
        <begin position="149"/>
        <end position="164"/>
    </location>
</feature>
<reference evidence="12" key="1">
    <citation type="submission" date="2014-12" db="EMBL/GenBank/DDBJ databases">
        <title>Cloning and expression analysis of NGFR gene in the Mud clam Tegillarca granosa.</title>
        <authorList>
            <person name="Li P."/>
            <person name="Bao Y."/>
        </authorList>
    </citation>
    <scope>NUCLEOTIDE SEQUENCE</scope>
</reference>
<dbReference type="GO" id="GO:0006915">
    <property type="term" value="P:apoptotic process"/>
    <property type="evidence" value="ECO:0007669"/>
    <property type="project" value="UniProtKB-KW"/>
</dbReference>
<gene>
    <name evidence="12" type="primary">NGFR</name>
</gene>
<keyword evidence="5" id="KW-0677">Repeat</keyword>
<dbReference type="AlphaFoldDB" id="A0A1L1ZLS4"/>
<keyword evidence="9" id="KW-0472">Membrane</keyword>
<name>A0A1L1ZLS4_TEGGR</name>
<sequence>MFYRALLLFLIATVCSLVPTEANYNVYTAQNGMDCIVCSKGYFWIKDCIKNMTIAICQPCPSGTYNNKSGIPHYCSPCTTECRDSNSYIKESCTTVTDINCECRYGYYKEFKVKGDKETWYCKPHSSCPPGRGVAKNGTPHEDTICKPCSSGTYSNFSSSLDPCTQCSKCNGSIESVIHECSGTSDTVCRINDEGQKDSGSFVVQHILMIVLPVILLLVVVSCVIGCIFYYDYRNDKWCFKKEKDDQVHKDAIVSFVSPASMSPNEAQNQNYINLATENYPESCRYALETDGHDTRFNQEEAAEQPTWDRFFNELCSKIIPDWETIVRDLYGEGGNFKIDEAKANFP</sequence>
<dbReference type="PROSITE" id="PS50050">
    <property type="entry name" value="TNFR_NGFR_2"/>
    <property type="match status" value="3"/>
</dbReference>
<dbReference type="InterPro" id="IPR052459">
    <property type="entry name" value="TNFRSF_decoy_receptor"/>
</dbReference>
<proteinExistence type="evidence at transcript level"/>
<evidence type="ECO:0000256" key="1">
    <source>
        <dbReference type="ARBA" id="ARBA00004613"/>
    </source>
</evidence>
<dbReference type="InterPro" id="IPR001368">
    <property type="entry name" value="TNFR/NGFR_Cys_rich_reg"/>
</dbReference>
<keyword evidence="9" id="KW-0812">Transmembrane</keyword>